<name>A0A811QNR5_9POAL</name>
<feature type="compositionally biased region" description="Basic and acidic residues" evidence="1">
    <location>
        <begin position="45"/>
        <end position="65"/>
    </location>
</feature>
<dbReference type="Proteomes" id="UP000604825">
    <property type="component" value="Unassembled WGS sequence"/>
</dbReference>
<sequence>MRSKDKITMDKVMNHLDRLSSELMPKPRPSEQLDEEPPCAPLPHADGDDHTLVDRSPRDEDPVERLHRRCGEKMLREFFTDLGWKHPKRA</sequence>
<evidence type="ECO:0000313" key="3">
    <source>
        <dbReference type="Proteomes" id="UP000604825"/>
    </source>
</evidence>
<comment type="caution">
    <text evidence="2">The sequence shown here is derived from an EMBL/GenBank/DDBJ whole genome shotgun (WGS) entry which is preliminary data.</text>
</comment>
<evidence type="ECO:0000256" key="1">
    <source>
        <dbReference type="SAM" id="MobiDB-lite"/>
    </source>
</evidence>
<gene>
    <name evidence="2" type="ORF">NCGR_LOCUS41124</name>
</gene>
<reference evidence="2" key="1">
    <citation type="submission" date="2020-10" db="EMBL/GenBank/DDBJ databases">
        <authorList>
            <person name="Han B."/>
            <person name="Lu T."/>
            <person name="Zhao Q."/>
            <person name="Huang X."/>
            <person name="Zhao Y."/>
        </authorList>
    </citation>
    <scope>NUCLEOTIDE SEQUENCE</scope>
</reference>
<accession>A0A811QNR5</accession>
<feature type="compositionally biased region" description="Basic and acidic residues" evidence="1">
    <location>
        <begin position="1"/>
        <end position="20"/>
    </location>
</feature>
<keyword evidence="3" id="KW-1185">Reference proteome</keyword>
<dbReference type="EMBL" id="CAJGYO010000010">
    <property type="protein sequence ID" value="CAD6257639.1"/>
    <property type="molecule type" value="Genomic_DNA"/>
</dbReference>
<evidence type="ECO:0000313" key="2">
    <source>
        <dbReference type="EMBL" id="CAD6257639.1"/>
    </source>
</evidence>
<protein>
    <submittedName>
        <fullName evidence="2">Uncharacterized protein</fullName>
    </submittedName>
</protein>
<proteinExistence type="predicted"/>
<organism evidence="2 3">
    <name type="scientific">Miscanthus lutarioriparius</name>
    <dbReference type="NCBI Taxonomy" id="422564"/>
    <lineage>
        <taxon>Eukaryota</taxon>
        <taxon>Viridiplantae</taxon>
        <taxon>Streptophyta</taxon>
        <taxon>Embryophyta</taxon>
        <taxon>Tracheophyta</taxon>
        <taxon>Spermatophyta</taxon>
        <taxon>Magnoliopsida</taxon>
        <taxon>Liliopsida</taxon>
        <taxon>Poales</taxon>
        <taxon>Poaceae</taxon>
        <taxon>PACMAD clade</taxon>
        <taxon>Panicoideae</taxon>
        <taxon>Andropogonodae</taxon>
        <taxon>Andropogoneae</taxon>
        <taxon>Saccharinae</taxon>
        <taxon>Miscanthus</taxon>
    </lineage>
</organism>
<feature type="region of interest" description="Disordered" evidence="1">
    <location>
        <begin position="1"/>
        <end position="65"/>
    </location>
</feature>
<dbReference type="AlphaFoldDB" id="A0A811QNR5"/>